<organism evidence="1 2">
    <name type="scientific">Trichonephila clavata</name>
    <name type="common">Joro spider</name>
    <name type="synonym">Nephila clavata</name>
    <dbReference type="NCBI Taxonomy" id="2740835"/>
    <lineage>
        <taxon>Eukaryota</taxon>
        <taxon>Metazoa</taxon>
        <taxon>Ecdysozoa</taxon>
        <taxon>Arthropoda</taxon>
        <taxon>Chelicerata</taxon>
        <taxon>Arachnida</taxon>
        <taxon>Araneae</taxon>
        <taxon>Araneomorphae</taxon>
        <taxon>Entelegynae</taxon>
        <taxon>Araneoidea</taxon>
        <taxon>Nephilidae</taxon>
        <taxon>Trichonephila</taxon>
    </lineage>
</organism>
<accession>A0A8X6L2Y3</accession>
<comment type="caution">
    <text evidence="1">The sequence shown here is derived from an EMBL/GenBank/DDBJ whole genome shotgun (WGS) entry which is preliminary data.</text>
</comment>
<proteinExistence type="predicted"/>
<gene>
    <name evidence="1" type="ORF">TNCT_421951</name>
</gene>
<reference evidence="1" key="1">
    <citation type="submission" date="2020-07" db="EMBL/GenBank/DDBJ databases">
        <title>Multicomponent nature underlies the extraordinary mechanical properties of spider dragline silk.</title>
        <authorList>
            <person name="Kono N."/>
            <person name="Nakamura H."/>
            <person name="Mori M."/>
            <person name="Yoshida Y."/>
            <person name="Ohtoshi R."/>
            <person name="Malay A.D."/>
            <person name="Moran D.A.P."/>
            <person name="Tomita M."/>
            <person name="Numata K."/>
            <person name="Arakawa K."/>
        </authorList>
    </citation>
    <scope>NUCLEOTIDE SEQUENCE</scope>
</reference>
<dbReference type="Proteomes" id="UP000887116">
    <property type="component" value="Unassembled WGS sequence"/>
</dbReference>
<sequence>MAFSTGWGGVVRTFHFSASEEKVDRPDGFCIKAASLGESTVHNDSAPFSQDETASELALAWEASSSLNEEGQRVCFRCAVNKETIHKDLDLPYSSYHLT</sequence>
<keyword evidence="2" id="KW-1185">Reference proteome</keyword>
<evidence type="ECO:0000313" key="2">
    <source>
        <dbReference type="Proteomes" id="UP000887116"/>
    </source>
</evidence>
<evidence type="ECO:0000313" key="1">
    <source>
        <dbReference type="EMBL" id="GFQ91833.1"/>
    </source>
</evidence>
<dbReference type="AlphaFoldDB" id="A0A8X6L2Y3"/>
<dbReference type="EMBL" id="BMAO01023922">
    <property type="protein sequence ID" value="GFQ91833.1"/>
    <property type="molecule type" value="Genomic_DNA"/>
</dbReference>
<name>A0A8X6L2Y3_TRICU</name>
<protein>
    <submittedName>
        <fullName evidence="1">Uncharacterized protein</fullName>
    </submittedName>
</protein>